<keyword evidence="11" id="KW-1185">Reference proteome</keyword>
<keyword evidence="4" id="KW-0297">G-protein coupled receptor</keyword>
<dbReference type="OrthoDB" id="2101615at2759"/>
<dbReference type="GO" id="GO:0071482">
    <property type="term" value="P:cellular response to light stimulus"/>
    <property type="evidence" value="ECO:0000318"/>
    <property type="project" value="GO_Central"/>
</dbReference>
<dbReference type="CTD" id="6750059"/>
<dbReference type="SUPFAM" id="SSF81321">
    <property type="entry name" value="Family A G protein-coupled receptor-like"/>
    <property type="match status" value="1"/>
</dbReference>
<feature type="transmembrane region" description="Helical" evidence="8">
    <location>
        <begin position="79"/>
        <end position="101"/>
    </location>
</feature>
<reference evidence="10 11" key="1">
    <citation type="journal article" date="2008" name="Nature">
        <title>The Trichoplax genome and the nature of placozoans.</title>
        <authorList>
            <person name="Srivastava M."/>
            <person name="Begovic E."/>
            <person name="Chapman J."/>
            <person name="Putnam N.H."/>
            <person name="Hellsten U."/>
            <person name="Kawashima T."/>
            <person name="Kuo A."/>
            <person name="Mitros T."/>
            <person name="Salamov A."/>
            <person name="Carpenter M.L."/>
            <person name="Signorovitch A.Y."/>
            <person name="Moreno M.A."/>
            <person name="Kamm K."/>
            <person name="Grimwood J."/>
            <person name="Schmutz J."/>
            <person name="Shapiro H."/>
            <person name="Grigoriev I.V."/>
            <person name="Buss L.W."/>
            <person name="Schierwater B."/>
            <person name="Dellaporta S.L."/>
            <person name="Rokhsar D.S."/>
        </authorList>
    </citation>
    <scope>NUCLEOTIDE SEQUENCE [LARGE SCALE GENOMIC DNA]</scope>
    <source>
        <strain evidence="10 11">Grell-BS-1999</strain>
    </source>
</reference>
<comment type="subcellular location">
    <subcellularLocation>
        <location evidence="1">Membrane</location>
        <topology evidence="1">Multi-pass membrane protein</topology>
    </subcellularLocation>
</comment>
<dbReference type="InParanoid" id="B3RM65"/>
<feature type="transmembrane region" description="Helical" evidence="8">
    <location>
        <begin position="129"/>
        <end position="152"/>
    </location>
</feature>
<dbReference type="FunCoup" id="B3RM65">
    <property type="interactions" value="434"/>
</dbReference>
<dbReference type="PRINTS" id="PR00237">
    <property type="entry name" value="GPCRRHODOPSN"/>
</dbReference>
<keyword evidence="3 8" id="KW-1133">Transmembrane helix</keyword>
<evidence type="ECO:0000256" key="2">
    <source>
        <dbReference type="ARBA" id="ARBA00022692"/>
    </source>
</evidence>
<dbReference type="PhylomeDB" id="B3RM65"/>
<keyword evidence="7" id="KW-0807">Transducer</keyword>
<dbReference type="KEGG" id="tad:TRIADDRAFT_52251"/>
<dbReference type="Gene3D" id="1.20.1070.10">
    <property type="entry name" value="Rhodopsin 7-helix transmembrane proteins"/>
    <property type="match status" value="1"/>
</dbReference>
<dbReference type="FunFam" id="1.20.1070.10:FF:000748">
    <property type="entry name" value="Predicted protein"/>
    <property type="match status" value="1"/>
</dbReference>
<evidence type="ECO:0000259" key="9">
    <source>
        <dbReference type="PROSITE" id="PS50262"/>
    </source>
</evidence>
<dbReference type="InterPro" id="IPR017452">
    <property type="entry name" value="GPCR_Rhodpsn_7TM"/>
</dbReference>
<dbReference type="EMBL" id="DS985241">
    <property type="protein sequence ID" value="EDV29643.1"/>
    <property type="molecule type" value="Genomic_DNA"/>
</dbReference>
<sequence>MAANITRCYCSFSIFIPVLQQFLEGNGLRFDANNIICRIYSALPLYFGYANLNSMTLLAGVRYIIIVKPQQSSRLNDKSSIAIICIINWILPIAFIIPQIFGVWGRFLFLADIGLCVTYASYTQGTSQISHFIIVSIFQFFLPISICCWCYMEIFLEVRGSRKRVFGMTASPSRNENTSEGLKKSTSLTLSNNKKTELAVAKTLSVILLIYLISYVPYSIITVIVFCNPKPTPALLKVQAVMIQVTYIANVSNPIVFLFRSPKTRAKIQEWYHGTEKWIIFLILIKGCAYIDSLTLSYVISDGLISFQIQ</sequence>
<dbReference type="GeneID" id="6750059"/>
<evidence type="ECO:0000256" key="5">
    <source>
        <dbReference type="ARBA" id="ARBA00023136"/>
    </source>
</evidence>
<name>B3RM65_TRIAD</name>
<evidence type="ECO:0000256" key="1">
    <source>
        <dbReference type="ARBA" id="ARBA00004141"/>
    </source>
</evidence>
<dbReference type="AlphaFoldDB" id="B3RM65"/>
<evidence type="ECO:0000313" key="10">
    <source>
        <dbReference type="EMBL" id="EDV29643.1"/>
    </source>
</evidence>
<gene>
    <name evidence="10" type="ORF">TRIADDRAFT_52251</name>
</gene>
<dbReference type="GO" id="GO:0005886">
    <property type="term" value="C:plasma membrane"/>
    <property type="evidence" value="ECO:0000318"/>
    <property type="project" value="GO_Central"/>
</dbReference>
<dbReference type="InterPro" id="IPR050125">
    <property type="entry name" value="GPCR_opsins"/>
</dbReference>
<dbReference type="Proteomes" id="UP000009022">
    <property type="component" value="Unassembled WGS sequence"/>
</dbReference>
<dbReference type="RefSeq" id="XP_002108845.1">
    <property type="nucleotide sequence ID" value="XM_002108809.1"/>
</dbReference>
<feature type="transmembrane region" description="Helical" evidence="8">
    <location>
        <begin position="46"/>
        <end position="67"/>
    </location>
</feature>
<dbReference type="HOGENOM" id="CLU_065251_0_0_1"/>
<keyword evidence="6" id="KW-0675">Receptor</keyword>
<evidence type="ECO:0000313" key="11">
    <source>
        <dbReference type="Proteomes" id="UP000009022"/>
    </source>
</evidence>
<feature type="transmembrane region" description="Helical" evidence="8">
    <location>
        <begin position="238"/>
        <end position="259"/>
    </location>
</feature>
<organism evidence="10 11">
    <name type="scientific">Trichoplax adhaerens</name>
    <name type="common">Trichoplax reptans</name>
    <dbReference type="NCBI Taxonomy" id="10228"/>
    <lineage>
        <taxon>Eukaryota</taxon>
        <taxon>Metazoa</taxon>
        <taxon>Placozoa</taxon>
        <taxon>Uniplacotomia</taxon>
        <taxon>Trichoplacea</taxon>
        <taxon>Trichoplacidae</taxon>
        <taxon>Trichoplax</taxon>
    </lineage>
</organism>
<protein>
    <recommendedName>
        <fullName evidence="9">G-protein coupled receptors family 1 profile domain-containing protein</fullName>
    </recommendedName>
</protein>
<dbReference type="Pfam" id="PF00001">
    <property type="entry name" value="7tm_1"/>
    <property type="match status" value="1"/>
</dbReference>
<evidence type="ECO:0000256" key="7">
    <source>
        <dbReference type="ARBA" id="ARBA00023224"/>
    </source>
</evidence>
<dbReference type="GO" id="GO:0008020">
    <property type="term" value="F:G protein-coupled photoreceptor activity"/>
    <property type="evidence" value="ECO:0000318"/>
    <property type="project" value="GO_Central"/>
</dbReference>
<feature type="transmembrane region" description="Helical" evidence="8">
    <location>
        <begin position="204"/>
        <end position="226"/>
    </location>
</feature>
<dbReference type="GO" id="GO:0007602">
    <property type="term" value="P:phototransduction"/>
    <property type="evidence" value="ECO:0000318"/>
    <property type="project" value="GO_Central"/>
</dbReference>
<evidence type="ECO:0000256" key="6">
    <source>
        <dbReference type="ARBA" id="ARBA00023170"/>
    </source>
</evidence>
<dbReference type="GO" id="GO:0007186">
    <property type="term" value="P:G protein-coupled receptor signaling pathway"/>
    <property type="evidence" value="ECO:0000318"/>
    <property type="project" value="GO_Central"/>
</dbReference>
<accession>B3RM65</accession>
<proteinExistence type="predicted"/>
<keyword evidence="5 8" id="KW-0472">Membrane</keyword>
<dbReference type="STRING" id="10228.B3RM65"/>
<dbReference type="PROSITE" id="PS50262">
    <property type="entry name" value="G_PROTEIN_RECEP_F1_2"/>
    <property type="match status" value="1"/>
</dbReference>
<dbReference type="InterPro" id="IPR000276">
    <property type="entry name" value="GPCR_Rhodpsn"/>
</dbReference>
<dbReference type="PANTHER" id="PTHR24240">
    <property type="entry name" value="OPSIN"/>
    <property type="match status" value="1"/>
</dbReference>
<evidence type="ECO:0000256" key="8">
    <source>
        <dbReference type="SAM" id="Phobius"/>
    </source>
</evidence>
<evidence type="ECO:0000256" key="4">
    <source>
        <dbReference type="ARBA" id="ARBA00023040"/>
    </source>
</evidence>
<feature type="domain" description="G-protein coupled receptors family 1 profile" evidence="9">
    <location>
        <begin position="1"/>
        <end position="257"/>
    </location>
</feature>
<evidence type="ECO:0000256" key="3">
    <source>
        <dbReference type="ARBA" id="ARBA00022989"/>
    </source>
</evidence>
<keyword evidence="2 8" id="KW-0812">Transmembrane</keyword>
<feature type="transmembrane region" description="Helical" evidence="8">
    <location>
        <begin position="279"/>
        <end position="300"/>
    </location>
</feature>
<dbReference type="eggNOG" id="KOG3656">
    <property type="taxonomic scope" value="Eukaryota"/>
</dbReference>